<organism evidence="1 2">
    <name type="scientific">Paenibacillus qinlingensis</name>
    <dbReference type="NCBI Taxonomy" id="1837343"/>
    <lineage>
        <taxon>Bacteria</taxon>
        <taxon>Bacillati</taxon>
        <taxon>Bacillota</taxon>
        <taxon>Bacilli</taxon>
        <taxon>Bacillales</taxon>
        <taxon>Paenibacillaceae</taxon>
        <taxon>Paenibacillus</taxon>
    </lineage>
</organism>
<name>A0ABU1NS58_9BACL</name>
<dbReference type="RefSeq" id="WP_310224882.1">
    <property type="nucleotide sequence ID" value="NZ_JAVDSB010000001.1"/>
</dbReference>
<protein>
    <submittedName>
        <fullName evidence="1">Ferric iron reductase protein FhuF</fullName>
    </submittedName>
</protein>
<proteinExistence type="predicted"/>
<gene>
    <name evidence="1" type="ORF">J2736_001503</name>
</gene>
<dbReference type="EMBL" id="JAVDSB010000001">
    <property type="protein sequence ID" value="MDR6550320.1"/>
    <property type="molecule type" value="Genomic_DNA"/>
</dbReference>
<evidence type="ECO:0000313" key="1">
    <source>
        <dbReference type="EMBL" id="MDR6550320.1"/>
    </source>
</evidence>
<comment type="caution">
    <text evidence="1">The sequence shown here is derived from an EMBL/GenBank/DDBJ whole genome shotgun (WGS) entry which is preliminary data.</text>
</comment>
<keyword evidence="2" id="KW-1185">Reference proteome</keyword>
<reference evidence="1 2" key="1">
    <citation type="submission" date="2023-07" db="EMBL/GenBank/DDBJ databases">
        <title>Sorghum-associated microbial communities from plants grown in Nebraska, USA.</title>
        <authorList>
            <person name="Schachtman D."/>
        </authorList>
    </citation>
    <scope>NUCLEOTIDE SEQUENCE [LARGE SCALE GENOMIC DNA]</scope>
    <source>
        <strain evidence="1 2">CC258</strain>
    </source>
</reference>
<sequence>MMMNTGDSEIQLISSLQNNFVTSIRNCNESSYTYSAMELLKESSLSHILLQQASLLGNAAPMVTGTLFAKRYSVFIMGLMASASIHDTLLSTSLNHVRFSLIQGGAMAYETVIMEKSLLPAFGTQERDLQFREYMKSLQSHTDLLFQAIASQTGANVKVMWALVSHNVRQLYSRLVEDQKHWRTKNRLEMIQKDQMLLFEPGNDNRFAVKLHIFKHPEWHGSHFYLRPYCCLAYQIDSGGGAEDYCTTCPKLNPEERLQLLNDNKKH</sequence>
<evidence type="ECO:0000313" key="2">
    <source>
        <dbReference type="Proteomes" id="UP001267290"/>
    </source>
</evidence>
<accession>A0ABU1NS58</accession>
<dbReference type="Proteomes" id="UP001267290">
    <property type="component" value="Unassembled WGS sequence"/>
</dbReference>